<feature type="coiled-coil region" evidence="1">
    <location>
        <begin position="663"/>
        <end position="690"/>
    </location>
</feature>
<dbReference type="PANTHER" id="PTHR33096:SF1">
    <property type="entry name" value="CXC1-LIKE CYSTEINE CLUSTER ASSOCIATED WITH KDZ TRANSPOSASES DOMAIN-CONTAINING PROTEIN"/>
    <property type="match status" value="1"/>
</dbReference>
<evidence type="ECO:0000256" key="2">
    <source>
        <dbReference type="SAM" id="MobiDB-lite"/>
    </source>
</evidence>
<feature type="compositionally biased region" description="Basic and acidic residues" evidence="2">
    <location>
        <begin position="331"/>
        <end position="348"/>
    </location>
</feature>
<accession>A0ABQ0KYQ3</accession>
<gene>
    <name evidence="3" type="ORF">MCHLO_01597</name>
</gene>
<evidence type="ECO:0000256" key="1">
    <source>
        <dbReference type="SAM" id="Coils"/>
    </source>
</evidence>
<dbReference type="Proteomes" id="UP000815677">
    <property type="component" value="Unassembled WGS sequence"/>
</dbReference>
<name>A0ABQ0KYQ3_MYCCL</name>
<sequence length="975" mass="110994">MPSTQSTGLSGGSRHFTGEKQPPKRRKGAKRTALPPILTRGQVADKSEAAARRIAARRVVANAELAERDHQANLRRGEADDAGWVDIDMDDVMETLGAEQDARDREQDEEGRVLVEELMANFQRKDTRDRSDRVQRTINAFRRLREPMTTAFLDWRADPVTCNSPWAQPWTSPDWDAHQHISVHVFDIYGTQQMNIPIKSGQSQAACLVRMGLFPCTVQVIKTVITVRTLELYRNLFLRCPKVGIQAFCLALFDLHFIPRNHNFDALFRTALDAYLDILANADQRAAAALGRDTPHWRIKNSCPPCQYPLEGEAPLEPGMEVTLDGNNSAKRLDVGSRQTRDDDRKAPGDFYLPRDAVDIWAKENIELLKLQYNRELESSTYAPGAEPHCPDERWKNMQEKLTALAQQAYDETGIMPCLCRHNFVLLLVDMVHSGEMFKYGFAIVNHLVRTLDRSLVFGYDIGCSFGRAVRQHPVLGPLTRRQRTSFLVGAFHGTGHSRICQCKNLPRYRIGVGMEYFEGLEAWFSKSNNLASITRTASRFHRQQAIVQYVQHANAKDAYGGLAKLLVAKYQNALSIKAQEPRLVETLHSLGIDRSVLGTWVEAEYEFLAGLQIEPPVETTQMEYYHALCTLASTQANWDRVRTDTPDTIIEQGDYGESVSITQRLETRRHQAKEKNNRALDDVQRLERALGVEERWLTDSQAYKDAAQLVKRRDYHRAIDDLESAVVAQAFESERLFVPGTNNRLRGQISKALQRRHQAIQNRFRTFNKCALALSLSTLSEENLANENFVAELALLRPSRINIGDQPWSKPGSPARQAMDLDFKLKRADEEINRLNIEIRRFWTWMEDESSFLRRYEEHLRSHGDPSLAFHIRLQRLARERFDAEHRRQLRKLVARGQLDAAVLQHGTSVDRSRHEAPVSRAIAIVEQEQPAEQDVDVSMSDEEYVDDEEDIGEEAMADGIVAVVAAASLQRNE</sequence>
<keyword evidence="4" id="KW-1185">Reference proteome</keyword>
<feature type="region of interest" description="Disordered" evidence="2">
    <location>
        <begin position="1"/>
        <end position="47"/>
    </location>
</feature>
<dbReference type="InterPro" id="IPR040521">
    <property type="entry name" value="KDZ"/>
</dbReference>
<evidence type="ECO:0000313" key="3">
    <source>
        <dbReference type="EMBL" id="GAT43938.1"/>
    </source>
</evidence>
<feature type="region of interest" description="Disordered" evidence="2">
    <location>
        <begin position="327"/>
        <end position="348"/>
    </location>
</feature>
<keyword evidence="1" id="KW-0175">Coiled coil</keyword>
<dbReference type="Pfam" id="PF18758">
    <property type="entry name" value="KDZ"/>
    <property type="match status" value="1"/>
</dbReference>
<evidence type="ECO:0000313" key="4">
    <source>
        <dbReference type="Proteomes" id="UP000815677"/>
    </source>
</evidence>
<organism evidence="3 4">
    <name type="scientific">Mycena chlorophos</name>
    <name type="common">Agaric fungus</name>
    <name type="synonym">Agaricus chlorophos</name>
    <dbReference type="NCBI Taxonomy" id="658473"/>
    <lineage>
        <taxon>Eukaryota</taxon>
        <taxon>Fungi</taxon>
        <taxon>Dikarya</taxon>
        <taxon>Basidiomycota</taxon>
        <taxon>Agaricomycotina</taxon>
        <taxon>Agaricomycetes</taxon>
        <taxon>Agaricomycetidae</taxon>
        <taxon>Agaricales</taxon>
        <taxon>Marasmiineae</taxon>
        <taxon>Mycenaceae</taxon>
        <taxon>Mycena</taxon>
    </lineage>
</organism>
<protein>
    <recommendedName>
        <fullName evidence="5">CxC1-like cysteine cluster associated with KDZ transposases domain-containing protein</fullName>
    </recommendedName>
</protein>
<dbReference type="EMBL" id="DF839505">
    <property type="protein sequence ID" value="GAT43938.1"/>
    <property type="molecule type" value="Genomic_DNA"/>
</dbReference>
<proteinExistence type="predicted"/>
<evidence type="ECO:0008006" key="5">
    <source>
        <dbReference type="Google" id="ProtNLM"/>
    </source>
</evidence>
<reference evidence="3" key="1">
    <citation type="submission" date="2014-09" db="EMBL/GenBank/DDBJ databases">
        <title>Genome sequence of the luminous mushroom Mycena chlorophos for searching fungal bioluminescence genes.</title>
        <authorList>
            <person name="Tanaka Y."/>
            <person name="Kasuga D."/>
            <person name="Oba Y."/>
            <person name="Hase S."/>
            <person name="Sato K."/>
            <person name="Oba Y."/>
            <person name="Sakakibara Y."/>
        </authorList>
    </citation>
    <scope>NUCLEOTIDE SEQUENCE</scope>
</reference>
<dbReference type="PANTHER" id="PTHR33096">
    <property type="entry name" value="CXC2 DOMAIN-CONTAINING PROTEIN"/>
    <property type="match status" value="1"/>
</dbReference>